<reference evidence="7 8" key="2">
    <citation type="submission" date="2019-01" db="EMBL/GenBank/DDBJ databases">
        <title>The decoding of complex shrimp genome reveals the adaptation for benthos swimmer, frequently molting mechanism and breeding impact on genome.</title>
        <authorList>
            <person name="Sun Y."/>
            <person name="Gao Y."/>
            <person name="Yu Y."/>
        </authorList>
    </citation>
    <scope>NUCLEOTIDE SEQUENCE [LARGE SCALE GENOMIC DNA]</scope>
    <source>
        <tissue evidence="7">Muscle</tissue>
    </source>
</reference>
<keyword evidence="7" id="KW-0675">Receptor</keyword>
<evidence type="ECO:0000313" key="7">
    <source>
        <dbReference type="EMBL" id="ROT66971.1"/>
    </source>
</evidence>
<feature type="transmembrane region" description="Helical" evidence="5">
    <location>
        <begin position="228"/>
        <end position="252"/>
    </location>
</feature>
<dbReference type="Proteomes" id="UP000283509">
    <property type="component" value="Unassembled WGS sequence"/>
</dbReference>
<sequence>MGLNGEKTPLPLCCPEGLIFDVYHNCSSPPVGWNWKPKLSGEPSAIFTFRGFPNCKLNEPVSIYQKEVLFDDGDAFVPHYIQLNAVPLSKYCVTKVYENSDPEECETHQTKVFVCVEPKEPELGLYWTGVALAHFFLVLTLLAYFFVRDLRCLQGQYMICFLISLLIYNVCLLPGSVLTLDISFVSCVSLGAVKYFFFCGVMLWFNVICFDIWRTLKNRQDVGSRKRFLIYSVYTWVFGAVLTTVVLVIPYASGENRDASLMEPIKNMCKLKTDINVILQLVETLLMIINFIFLTLATSNTCKYPKFGNGLPRCEANLSLKQGWKLFIIMIGHTLIDIPDDILEIEVVDLWRYVCIEAIALFAVFAYRKTVIKAIYRCFCRTPCYHPDEEMSSVQEKDQLTTMN</sequence>
<comment type="subcellular location">
    <subcellularLocation>
        <location evidence="1">Membrane</location>
        <topology evidence="1">Multi-pass membrane protein</topology>
    </subcellularLocation>
</comment>
<accession>A0A3R7MPS9</accession>
<dbReference type="PROSITE" id="PS50261">
    <property type="entry name" value="G_PROTEIN_RECEP_F2_4"/>
    <property type="match status" value="1"/>
</dbReference>
<evidence type="ECO:0000256" key="2">
    <source>
        <dbReference type="ARBA" id="ARBA00022692"/>
    </source>
</evidence>
<dbReference type="PANTHER" id="PTHR46953:SF1">
    <property type="entry name" value="G-PROTEIN COUPLED RECEPTOR MTH-LIKE 1-RELATED"/>
    <property type="match status" value="1"/>
</dbReference>
<feature type="domain" description="G-protein coupled receptors family 2 profile 2" evidence="6">
    <location>
        <begin position="122"/>
        <end position="294"/>
    </location>
</feature>
<feature type="transmembrane region" description="Helical" evidence="5">
    <location>
        <begin position="125"/>
        <end position="147"/>
    </location>
</feature>
<dbReference type="Gene3D" id="1.20.1070.10">
    <property type="entry name" value="Rhodopsin 7-helix transmembrane proteins"/>
    <property type="match status" value="1"/>
</dbReference>
<dbReference type="InterPro" id="IPR017981">
    <property type="entry name" value="GPCR_2-like_7TM"/>
</dbReference>
<dbReference type="GO" id="GO:0007166">
    <property type="term" value="P:cell surface receptor signaling pathway"/>
    <property type="evidence" value="ECO:0007669"/>
    <property type="project" value="InterPro"/>
</dbReference>
<feature type="transmembrane region" description="Helical" evidence="5">
    <location>
        <begin position="192"/>
        <end position="216"/>
    </location>
</feature>
<evidence type="ECO:0000256" key="3">
    <source>
        <dbReference type="ARBA" id="ARBA00022989"/>
    </source>
</evidence>
<protein>
    <submittedName>
        <fullName evidence="7">Putative G-protein coupled receptor Mth2-like isoform X1</fullName>
    </submittedName>
</protein>
<name>A0A3R7MPS9_PENVA</name>
<evidence type="ECO:0000256" key="5">
    <source>
        <dbReference type="SAM" id="Phobius"/>
    </source>
</evidence>
<evidence type="ECO:0000256" key="4">
    <source>
        <dbReference type="ARBA" id="ARBA00023136"/>
    </source>
</evidence>
<comment type="caution">
    <text evidence="7">The sequence shown here is derived from an EMBL/GenBank/DDBJ whole genome shotgun (WGS) entry which is preliminary data.</text>
</comment>
<keyword evidence="2 5" id="KW-0812">Transmembrane</keyword>
<dbReference type="OrthoDB" id="6134459at2759"/>
<dbReference type="GO" id="GO:0004888">
    <property type="term" value="F:transmembrane signaling receptor activity"/>
    <property type="evidence" value="ECO:0007669"/>
    <property type="project" value="InterPro"/>
</dbReference>
<keyword evidence="4 5" id="KW-0472">Membrane</keyword>
<feature type="transmembrane region" description="Helical" evidence="5">
    <location>
        <begin position="277"/>
        <end position="297"/>
    </location>
</feature>
<feature type="transmembrane region" description="Helical" evidence="5">
    <location>
        <begin position="159"/>
        <end position="180"/>
    </location>
</feature>
<keyword evidence="3 5" id="KW-1133">Transmembrane helix</keyword>
<gene>
    <name evidence="7" type="ORF">C7M84_014971</name>
</gene>
<dbReference type="AlphaFoldDB" id="A0A3R7MPS9"/>
<evidence type="ECO:0000259" key="6">
    <source>
        <dbReference type="PROSITE" id="PS50261"/>
    </source>
</evidence>
<dbReference type="InterPro" id="IPR052808">
    <property type="entry name" value="GPCR_Mth-like"/>
</dbReference>
<dbReference type="CDD" id="cd13952">
    <property type="entry name" value="7tm_classB"/>
    <property type="match status" value="1"/>
</dbReference>
<reference evidence="7 8" key="1">
    <citation type="submission" date="2018-04" db="EMBL/GenBank/DDBJ databases">
        <authorList>
            <person name="Zhang X."/>
            <person name="Yuan J."/>
            <person name="Li F."/>
            <person name="Xiang J."/>
        </authorList>
    </citation>
    <scope>NUCLEOTIDE SEQUENCE [LARGE SCALE GENOMIC DNA]</scope>
    <source>
        <tissue evidence="7">Muscle</tissue>
    </source>
</reference>
<proteinExistence type="predicted"/>
<keyword evidence="8" id="KW-1185">Reference proteome</keyword>
<dbReference type="PANTHER" id="PTHR46953">
    <property type="entry name" value="G-PROTEIN COUPLED RECEPTOR MTH-LIKE 1-RELATED"/>
    <property type="match status" value="1"/>
</dbReference>
<dbReference type="EMBL" id="QCYY01002871">
    <property type="protein sequence ID" value="ROT66971.1"/>
    <property type="molecule type" value="Genomic_DNA"/>
</dbReference>
<dbReference type="GO" id="GO:0016020">
    <property type="term" value="C:membrane"/>
    <property type="evidence" value="ECO:0007669"/>
    <property type="project" value="UniProtKB-SubCell"/>
</dbReference>
<evidence type="ECO:0000313" key="8">
    <source>
        <dbReference type="Proteomes" id="UP000283509"/>
    </source>
</evidence>
<organism evidence="7 8">
    <name type="scientific">Penaeus vannamei</name>
    <name type="common">Whiteleg shrimp</name>
    <name type="synonym">Litopenaeus vannamei</name>
    <dbReference type="NCBI Taxonomy" id="6689"/>
    <lineage>
        <taxon>Eukaryota</taxon>
        <taxon>Metazoa</taxon>
        <taxon>Ecdysozoa</taxon>
        <taxon>Arthropoda</taxon>
        <taxon>Crustacea</taxon>
        <taxon>Multicrustacea</taxon>
        <taxon>Malacostraca</taxon>
        <taxon>Eumalacostraca</taxon>
        <taxon>Eucarida</taxon>
        <taxon>Decapoda</taxon>
        <taxon>Dendrobranchiata</taxon>
        <taxon>Penaeoidea</taxon>
        <taxon>Penaeidae</taxon>
        <taxon>Penaeus</taxon>
    </lineage>
</organism>
<evidence type="ECO:0000256" key="1">
    <source>
        <dbReference type="ARBA" id="ARBA00004141"/>
    </source>
</evidence>